<comment type="domain">
    <text evidence="5">Contains a C-terminal catalytic domain, and an N-terminal region which modulates catalytic activity.</text>
</comment>
<reference evidence="11 12" key="1">
    <citation type="journal article" date="2010" name="Stand. Genomic Sci.">
        <title>Non-contiguous finished genome sequence of Aminomonas paucivorans type strain (GLU-3).</title>
        <authorList>
            <person name="Pitluck S."/>
            <person name="Yasawong M."/>
            <person name="Held B."/>
            <person name="Lapidus A."/>
            <person name="Nolan M."/>
            <person name="Copeland A."/>
            <person name="Lucas S."/>
            <person name="Del Rio T.G."/>
            <person name="Tice H."/>
            <person name="Cheng J.F."/>
            <person name="Chertkov O."/>
            <person name="Goodwin L."/>
            <person name="Tapia R."/>
            <person name="Han C."/>
            <person name="Liolios K."/>
            <person name="Ivanova N."/>
            <person name="Mavromatis K."/>
            <person name="Ovchinnikova G."/>
            <person name="Pati A."/>
            <person name="Chen A."/>
            <person name="Palaniappan K."/>
            <person name="Land M."/>
            <person name="Hauser L."/>
            <person name="Chang Y.J."/>
            <person name="Jeffries C.D."/>
            <person name="Pukall R."/>
            <person name="Spring S."/>
            <person name="Rohde M."/>
            <person name="Sikorski J."/>
            <person name="Goker M."/>
            <person name="Woyke T."/>
            <person name="Bristow J."/>
            <person name="Eisen J.A."/>
            <person name="Markowitz V."/>
            <person name="Hugenholtz P."/>
            <person name="Kyrpides N.C."/>
            <person name="Klenk H.P."/>
        </authorList>
    </citation>
    <scope>NUCLEOTIDE SEQUENCE [LARGE SCALE GENOMIC DNA]</scope>
    <source>
        <strain evidence="11 12">DSM 12260</strain>
    </source>
</reference>
<dbReference type="SMART" id="SM00448">
    <property type="entry name" value="REC"/>
    <property type="match status" value="1"/>
</dbReference>
<comment type="catalytic activity">
    <reaction evidence="5">
        <text>L-glutaminyl-[protein] + H2O = L-glutamyl-[protein] + NH4(+)</text>
        <dbReference type="Rhea" id="RHEA:16441"/>
        <dbReference type="Rhea" id="RHEA-COMP:10207"/>
        <dbReference type="Rhea" id="RHEA-COMP:10208"/>
        <dbReference type="ChEBI" id="CHEBI:15377"/>
        <dbReference type="ChEBI" id="CHEBI:28938"/>
        <dbReference type="ChEBI" id="CHEBI:29973"/>
        <dbReference type="ChEBI" id="CHEBI:30011"/>
        <dbReference type="EC" id="3.5.1.44"/>
    </reaction>
</comment>
<dbReference type="CDD" id="cd16432">
    <property type="entry name" value="CheB_Rec"/>
    <property type="match status" value="1"/>
</dbReference>
<feature type="region of interest" description="Disordered" evidence="8">
    <location>
        <begin position="142"/>
        <end position="175"/>
    </location>
</feature>
<evidence type="ECO:0000259" key="10">
    <source>
        <dbReference type="PROSITE" id="PS50122"/>
    </source>
</evidence>
<name>E3CVU9_9BACT</name>
<dbReference type="PANTHER" id="PTHR42872:SF6">
    <property type="entry name" value="PROTEIN-GLUTAMATE METHYLESTERASE_PROTEIN-GLUTAMINE GLUTAMINASE"/>
    <property type="match status" value="1"/>
</dbReference>
<comment type="similarity">
    <text evidence="5">Belongs to the CheB family.</text>
</comment>
<dbReference type="PANTHER" id="PTHR42872">
    <property type="entry name" value="PROTEIN-GLUTAMATE METHYLESTERASE/PROTEIN-GLUTAMINE GLUTAMINASE"/>
    <property type="match status" value="1"/>
</dbReference>
<keyword evidence="5 7" id="KW-0597">Phosphoprotein</keyword>
<comment type="catalytic activity">
    <reaction evidence="4 5">
        <text>[protein]-L-glutamate 5-O-methyl ester + H2O = L-glutamyl-[protein] + methanol + H(+)</text>
        <dbReference type="Rhea" id="RHEA:23236"/>
        <dbReference type="Rhea" id="RHEA-COMP:10208"/>
        <dbReference type="Rhea" id="RHEA-COMP:10311"/>
        <dbReference type="ChEBI" id="CHEBI:15377"/>
        <dbReference type="ChEBI" id="CHEBI:15378"/>
        <dbReference type="ChEBI" id="CHEBI:17790"/>
        <dbReference type="ChEBI" id="CHEBI:29973"/>
        <dbReference type="ChEBI" id="CHEBI:82795"/>
        <dbReference type="EC" id="3.1.1.61"/>
    </reaction>
</comment>
<dbReference type="EC" id="3.1.1.61" evidence="5"/>
<dbReference type="EMBL" id="CM001022">
    <property type="protein sequence ID" value="EFQ23300.1"/>
    <property type="molecule type" value="Genomic_DNA"/>
</dbReference>
<dbReference type="Gene3D" id="3.40.50.2300">
    <property type="match status" value="1"/>
</dbReference>
<feature type="active site" evidence="5 6">
    <location>
        <position position="214"/>
    </location>
</feature>
<dbReference type="NCBIfam" id="NF001965">
    <property type="entry name" value="PRK00742.1"/>
    <property type="match status" value="1"/>
</dbReference>
<evidence type="ECO:0000256" key="8">
    <source>
        <dbReference type="SAM" id="MobiDB-lite"/>
    </source>
</evidence>
<dbReference type="AlphaFoldDB" id="E3CVU9"/>
<feature type="active site" evidence="5 6">
    <location>
        <position position="187"/>
    </location>
</feature>
<evidence type="ECO:0000256" key="7">
    <source>
        <dbReference type="PROSITE-ProRule" id="PRU00169"/>
    </source>
</evidence>
<keyword evidence="2 5" id="KW-0145">Chemotaxis</keyword>
<keyword evidence="3 5" id="KW-0378">Hydrolase</keyword>
<comment type="subcellular location">
    <subcellularLocation>
        <location evidence="5">Cytoplasm</location>
    </subcellularLocation>
</comment>
<evidence type="ECO:0000256" key="6">
    <source>
        <dbReference type="PROSITE-ProRule" id="PRU00050"/>
    </source>
</evidence>
<dbReference type="STRING" id="584708.Apau_0872"/>
<evidence type="ECO:0000256" key="1">
    <source>
        <dbReference type="ARBA" id="ARBA00022490"/>
    </source>
</evidence>
<dbReference type="PROSITE" id="PS50110">
    <property type="entry name" value="RESPONSE_REGULATORY"/>
    <property type="match status" value="1"/>
</dbReference>
<dbReference type="SUPFAM" id="SSF52738">
    <property type="entry name" value="Methylesterase CheB, C-terminal domain"/>
    <property type="match status" value="1"/>
</dbReference>
<dbReference type="InterPro" id="IPR008248">
    <property type="entry name" value="CheB-like"/>
</dbReference>
<dbReference type="HAMAP" id="MF_00099">
    <property type="entry name" value="CheB_chemtxs"/>
    <property type="match status" value="1"/>
</dbReference>
<dbReference type="Pfam" id="PF01339">
    <property type="entry name" value="CheB_methylest"/>
    <property type="match status" value="1"/>
</dbReference>
<dbReference type="CDD" id="cd17541">
    <property type="entry name" value="REC_CheB-like"/>
    <property type="match status" value="1"/>
</dbReference>
<keyword evidence="1 5" id="KW-0963">Cytoplasm</keyword>
<evidence type="ECO:0000256" key="4">
    <source>
        <dbReference type="ARBA" id="ARBA00048267"/>
    </source>
</evidence>
<dbReference type="RefSeq" id="WP_006300475.1">
    <property type="nucleotide sequence ID" value="NZ_CM001022.1"/>
</dbReference>
<feature type="domain" description="Response regulatory" evidence="9">
    <location>
        <begin position="8"/>
        <end position="125"/>
    </location>
</feature>
<dbReference type="PROSITE" id="PS50122">
    <property type="entry name" value="CHEB"/>
    <property type="match status" value="1"/>
</dbReference>
<protein>
    <recommendedName>
        <fullName evidence="5">Protein-glutamate methylesterase/protein-glutamine glutaminase</fullName>
        <ecNumber evidence="5">3.1.1.61</ecNumber>
        <ecNumber evidence="5">3.5.1.44</ecNumber>
    </recommendedName>
</protein>
<keyword evidence="12" id="KW-1185">Reference proteome</keyword>
<organism evidence="11 12">
    <name type="scientific">Aminomonas paucivorans DSM 12260</name>
    <dbReference type="NCBI Taxonomy" id="584708"/>
    <lineage>
        <taxon>Bacteria</taxon>
        <taxon>Thermotogati</taxon>
        <taxon>Synergistota</taxon>
        <taxon>Synergistia</taxon>
        <taxon>Synergistales</taxon>
        <taxon>Synergistaceae</taxon>
        <taxon>Aminomonas</taxon>
    </lineage>
</organism>
<dbReference type="GO" id="GO:0000156">
    <property type="term" value="F:phosphorelay response regulator activity"/>
    <property type="evidence" value="ECO:0007669"/>
    <property type="project" value="InterPro"/>
</dbReference>
<comment type="function">
    <text evidence="5">Involved in chemotaxis. Part of a chemotaxis signal transduction system that modulates chemotaxis in response to various stimuli. Catalyzes the demethylation of specific methylglutamate residues introduced into the chemoreceptors (methyl-accepting chemotaxis proteins or MCP) by CheR. Also mediates the irreversible deamidation of specific glutamine residues to glutamic acid.</text>
</comment>
<dbReference type="GO" id="GO:0005737">
    <property type="term" value="C:cytoplasm"/>
    <property type="evidence" value="ECO:0007669"/>
    <property type="project" value="UniProtKB-SubCell"/>
</dbReference>
<dbReference type="InterPro" id="IPR001789">
    <property type="entry name" value="Sig_transdc_resp-reg_receiver"/>
</dbReference>
<dbReference type="OrthoDB" id="9793421at2"/>
<dbReference type="PIRSF" id="PIRSF000876">
    <property type="entry name" value="RR_chemtxs_CheB"/>
    <property type="match status" value="1"/>
</dbReference>
<dbReference type="Gene3D" id="3.40.50.180">
    <property type="entry name" value="Methylesterase CheB, C-terminal domain"/>
    <property type="match status" value="1"/>
</dbReference>
<feature type="modified residue" description="4-aspartylphosphate" evidence="5 7">
    <location>
        <position position="59"/>
    </location>
</feature>
<dbReference type="GO" id="GO:0050568">
    <property type="term" value="F:protein-glutamine glutaminase activity"/>
    <property type="evidence" value="ECO:0007669"/>
    <property type="project" value="UniProtKB-UniRule"/>
</dbReference>
<sequence length="366" mass="39420">MPTTKRIRVLVVDDSAFMRKVIGDILAEDPRFEVVARVRDGEEALQRCGELRPDVVTMDVEMPRKNGLEALREIMRLYPTPVVMVSSLTREGADTTFQALASGAVDFVTKPSGTISLDMKKVEDELRQKVWVASTVDLRHVSPRGKVPPREVPREEKPVSRPPLASMPPTVSERRPHRAELALIASSTGGPRALQEVIPALPGNFPVPLLVVQHMPQGFTTSFAQRLNEMSALEVVEGADGLKPRKGMAVIAPGGYHMVVEKWGGELVCRLSDAPPLRSVKPAADMLFLSVADVVGGSAVAAILTGMGRDGTDGAKAIRDKGGIILAESPETCVVYGMPRAAVEAGIVEEVLPLASIPAALHRWVS</sequence>
<dbReference type="Proteomes" id="UP000005096">
    <property type="component" value="Chromosome"/>
</dbReference>
<dbReference type="InterPro" id="IPR000673">
    <property type="entry name" value="Sig_transdc_resp-reg_Me-estase"/>
</dbReference>
<proteinExistence type="inferred from homology"/>
<dbReference type="GO" id="GO:0008984">
    <property type="term" value="F:protein-glutamate methylesterase activity"/>
    <property type="evidence" value="ECO:0007669"/>
    <property type="project" value="UniProtKB-UniRule"/>
</dbReference>
<comment type="PTM">
    <text evidence="5">Phosphorylated by CheA. Phosphorylation of the N-terminal regulatory domain activates the methylesterase activity.</text>
</comment>
<evidence type="ECO:0000256" key="2">
    <source>
        <dbReference type="ARBA" id="ARBA00022500"/>
    </source>
</evidence>
<dbReference type="InterPro" id="IPR035909">
    <property type="entry name" value="CheB_C"/>
</dbReference>
<accession>E3CVU9</accession>
<evidence type="ECO:0000256" key="5">
    <source>
        <dbReference type="HAMAP-Rule" id="MF_00099"/>
    </source>
</evidence>
<dbReference type="Pfam" id="PF00072">
    <property type="entry name" value="Response_reg"/>
    <property type="match status" value="1"/>
</dbReference>
<dbReference type="InterPro" id="IPR011006">
    <property type="entry name" value="CheY-like_superfamily"/>
</dbReference>
<dbReference type="PaxDb" id="584708-Apau_0872"/>
<dbReference type="eggNOG" id="COG2201">
    <property type="taxonomic scope" value="Bacteria"/>
</dbReference>
<evidence type="ECO:0000259" key="9">
    <source>
        <dbReference type="PROSITE" id="PS50110"/>
    </source>
</evidence>
<feature type="active site" evidence="5 6">
    <location>
        <position position="310"/>
    </location>
</feature>
<dbReference type="SUPFAM" id="SSF52172">
    <property type="entry name" value="CheY-like"/>
    <property type="match status" value="1"/>
</dbReference>
<gene>
    <name evidence="5" type="primary">cheB</name>
    <name evidence="11" type="ORF">Apau_0872</name>
</gene>
<feature type="compositionally biased region" description="Basic and acidic residues" evidence="8">
    <location>
        <begin position="148"/>
        <end position="159"/>
    </location>
</feature>
<dbReference type="GO" id="GO:0006935">
    <property type="term" value="P:chemotaxis"/>
    <property type="evidence" value="ECO:0007669"/>
    <property type="project" value="UniProtKB-UniRule"/>
</dbReference>
<feature type="domain" description="CheB-type methylesterase" evidence="10">
    <location>
        <begin position="176"/>
        <end position="366"/>
    </location>
</feature>
<evidence type="ECO:0000313" key="12">
    <source>
        <dbReference type="Proteomes" id="UP000005096"/>
    </source>
</evidence>
<dbReference type="EC" id="3.5.1.44" evidence="5"/>
<evidence type="ECO:0000256" key="3">
    <source>
        <dbReference type="ARBA" id="ARBA00022801"/>
    </source>
</evidence>
<dbReference type="HOGENOM" id="CLU_000445_51_0_0"/>
<evidence type="ECO:0000313" key="11">
    <source>
        <dbReference type="EMBL" id="EFQ23300.1"/>
    </source>
</evidence>